<dbReference type="AlphaFoldDB" id="A0A045JX18"/>
<dbReference type="EMBL" id="QTBD01000149">
    <property type="protein sequence ID" value="REQ51896.1"/>
    <property type="molecule type" value="Genomic_DNA"/>
</dbReference>
<dbReference type="Proteomes" id="UP000671119">
    <property type="component" value="Unassembled WGS sequence"/>
</dbReference>
<evidence type="ECO:0000313" key="13">
    <source>
        <dbReference type="Proteomes" id="UP000256381"/>
    </source>
</evidence>
<reference evidence="5 15" key="8">
    <citation type="submission" date="2021-03" db="EMBL/GenBank/DDBJ databases">
        <title>Whole Genome Sequencing of Mycobacterium tuberculosis clinical isolates from Arunachal Pradesh, India.</title>
        <authorList>
            <person name="Singh S."/>
            <person name="Mudliar S.R."/>
            <person name="Kulsum U."/>
            <person name="Rufai S.B."/>
            <person name="Singh P.K."/>
            <person name="Umpo M."/>
            <person name="Nyori M."/>
        </authorList>
    </citation>
    <scope>NUCLEOTIDE SEQUENCE [LARGE SCALE GENOMIC DNA]</scope>
    <source>
        <strain evidence="5 15">OMICS/BPL/0142/20/SP</strain>
    </source>
</reference>
<evidence type="ECO:0000313" key="11">
    <source>
        <dbReference type="Proteomes" id="UP000050139"/>
    </source>
</evidence>
<reference evidence="6 12" key="3">
    <citation type="submission" date="2016-04" db="EMBL/GenBank/DDBJ databases">
        <authorList>
            <person name="Bigi M."/>
            <person name="Bigi F."/>
            <person name="Soria M.A."/>
        </authorList>
    </citation>
    <scope>NUCLEOTIDE SEQUENCE [LARGE SCALE GENOMIC DNA]</scope>
    <source>
        <strain evidence="6 12">6548</strain>
    </source>
</reference>
<dbReference type="RefSeq" id="WP_003898763.1">
    <property type="nucleotide sequence ID" value="NZ_AP017901.1"/>
</dbReference>
<reference evidence="7" key="6">
    <citation type="submission" date="2018-07" db="EMBL/GenBank/DDBJ databases">
        <authorList>
            <person name="Shah S."/>
            <person name="Brown T."/>
            <person name="Auld S."/>
            <person name="Bratton K."/>
            <person name="Narechania A."/>
            <person name="Mathema B."/>
            <person name="Gandhi N."/>
        </authorList>
    </citation>
    <scope>NUCLEOTIDE SEQUENCE</scope>
    <source>
        <strain evidence="7">32301_S10</strain>
    </source>
</reference>
<evidence type="ECO:0000313" key="7">
    <source>
        <dbReference type="EMBL" id="REQ51896.1"/>
    </source>
</evidence>
<name>A0A045JX18_MYCTX</name>
<evidence type="ECO:0000313" key="2">
    <source>
        <dbReference type="EMBL" id="CKS06997.1"/>
    </source>
</evidence>
<dbReference type="Gene3D" id="3.40.50.1820">
    <property type="entry name" value="alpha/beta hydrolase"/>
    <property type="match status" value="1"/>
</dbReference>
<dbReference type="EMBL" id="COPH01000023">
    <property type="protein sequence ID" value="CLW59942.1"/>
    <property type="molecule type" value="Genomic_DNA"/>
</dbReference>
<evidence type="ECO:0000313" key="14">
    <source>
        <dbReference type="Proteomes" id="UP000300237"/>
    </source>
</evidence>
<dbReference type="OMA" id="HIGYGHH"/>
<evidence type="ECO:0000313" key="4">
    <source>
        <dbReference type="EMBL" id="COX17607.1"/>
    </source>
</evidence>
<dbReference type="EMBL" id="LWDQ01000001">
    <property type="protein sequence ID" value="OMH59108.1"/>
    <property type="molecule type" value="Genomic_DNA"/>
</dbReference>
<dbReference type="SMR" id="A0A045JX18"/>
<organism evidence="4 9">
    <name type="scientific">Mycobacterium tuberculosis</name>
    <dbReference type="NCBI Taxonomy" id="1773"/>
    <lineage>
        <taxon>Bacteria</taxon>
        <taxon>Bacillati</taxon>
        <taxon>Actinomycetota</taxon>
        <taxon>Actinomycetes</taxon>
        <taxon>Mycobacteriales</taxon>
        <taxon>Mycobacteriaceae</taxon>
        <taxon>Mycobacterium</taxon>
        <taxon>Mycobacterium tuberculosis complex</taxon>
    </lineage>
</organism>
<keyword evidence="4" id="KW-0378">Hydrolase</keyword>
<dbReference type="Proteomes" id="UP000048600">
    <property type="component" value="Unassembled WGS sequence"/>
</dbReference>
<evidence type="ECO:0000313" key="10">
    <source>
        <dbReference type="Proteomes" id="UP000048948"/>
    </source>
</evidence>
<evidence type="ECO:0000313" key="12">
    <source>
        <dbReference type="Proteomes" id="UP000189452"/>
    </source>
</evidence>
<dbReference type="SUPFAM" id="SSF53474">
    <property type="entry name" value="alpha/beta-Hydrolases"/>
    <property type="match status" value="1"/>
</dbReference>
<sequence>MLLPVLEPADRPCDAPGWFLYLTDIPRAGVEYGQLLAVLPLQRMLPAGDGHPVLVLPGLLAGDGSTWILRRILRRLGYAAYGWGLGRNIGPTAKAVSGMRDLLDKLHSRYHTPVSLIGWSLGGIFARGLARDHPSAVRQVITLGSPFGMRDTCETRSAWSFNRYAHLHTERHELPLEMESEPLPVPTTAIYSRCDGMVAWQTCMNSPSERAENIAVRSSHIGYGHNPPVVWAIADRLAQPQGAWAPFRPPKVLSPLFPRPDTPAEAVSTPQTRPA</sequence>
<dbReference type="InterPro" id="IPR029058">
    <property type="entry name" value="AB_hydrolase_fold"/>
</dbReference>
<reference evidence="7 13" key="4">
    <citation type="journal article" date="2017" name="N. Engl. J. Med.">
        <title>Transmission of Extensively Drug-Resistant Tuberculosis in South Africa.</title>
        <authorList>
            <person name="Shah N.S."/>
            <person name="Auld S.C."/>
            <person name="Brust J.C."/>
            <person name="Mathema B."/>
            <person name="Ismail N."/>
            <person name="Moodley P."/>
            <person name="Mlisana K."/>
            <person name="Allana S."/>
            <person name="Campbell A."/>
            <person name="Mthiyane T."/>
            <person name="Morris N."/>
            <person name="Mpangase P."/>
            <person name="van der Meulen H."/>
            <person name="Omar S.V."/>
            <person name="Brown T.S."/>
            <person name="Narechania A."/>
            <person name="Shaskina E."/>
            <person name="Kapwata T."/>
            <person name="Kreiswirth B."/>
            <person name="Gandhi N.R."/>
        </authorList>
    </citation>
    <scope>NUCLEOTIDE SEQUENCE [LARGE SCALE GENOMIC DNA]</scope>
    <source>
        <strain evidence="7 13">32301_S10</strain>
    </source>
</reference>
<dbReference type="EMBL" id="JAGIZI010000029">
    <property type="protein sequence ID" value="MBP0684693.1"/>
    <property type="molecule type" value="Genomic_DNA"/>
</dbReference>
<evidence type="ECO:0000313" key="6">
    <source>
        <dbReference type="EMBL" id="OMH59108.1"/>
    </source>
</evidence>
<feature type="region of interest" description="Disordered" evidence="1">
    <location>
        <begin position="255"/>
        <end position="275"/>
    </location>
</feature>
<reference evidence="6 12" key="5">
    <citation type="submission" date="2017-02" db="EMBL/GenBank/DDBJ databases">
        <title>Protein polymorphisms may explain contrasting epidemiological fitness of two variants of a multidrug-resistant Mycobacterium tuberculosis strain.</title>
        <authorList>
            <person name="Bigi M.M."/>
            <person name="Lopez B."/>
            <person name="Blanco F.C."/>
            <person name="Sasiain M.C."/>
            <person name="De La Barrera S."/>
            <person name="Ritacco V."/>
            <person name="Bigi F."/>
            <person name="Soria M.A."/>
        </authorList>
    </citation>
    <scope>NUCLEOTIDE SEQUENCE [LARGE SCALE GENOMIC DNA]</scope>
    <source>
        <strain evidence="6 12">6548</strain>
    </source>
</reference>
<dbReference type="GO" id="GO:0016787">
    <property type="term" value="F:hydrolase activity"/>
    <property type="evidence" value="ECO:0007669"/>
    <property type="project" value="UniProtKB-KW"/>
</dbReference>
<dbReference type="Proteomes" id="UP000256381">
    <property type="component" value="Unassembled WGS sequence"/>
</dbReference>
<dbReference type="EMBL" id="CHKL01000684">
    <property type="protein sequence ID" value="COX17607.1"/>
    <property type="molecule type" value="Genomic_DNA"/>
</dbReference>
<reference evidence="3 11" key="2">
    <citation type="submission" date="2015-03" db="EMBL/GenBank/DDBJ databases">
        <authorList>
            <consortium name="Pathogen Informatics"/>
            <person name="Murphy D."/>
        </authorList>
    </citation>
    <scope>NUCLEOTIDE SEQUENCE [LARGE SCALE GENOMIC DNA]</scope>
    <source>
        <strain evidence="3 11">0268S</strain>
    </source>
</reference>
<evidence type="ECO:0000313" key="9">
    <source>
        <dbReference type="Proteomes" id="UP000048600"/>
    </source>
</evidence>
<dbReference type="EMBL" id="LR027516">
    <property type="protein sequence ID" value="VCU49451.1"/>
    <property type="molecule type" value="Genomic_DNA"/>
</dbReference>
<reference evidence="8 14" key="7">
    <citation type="submission" date="2018-08" db="EMBL/GenBank/DDBJ databases">
        <authorList>
            <person name="Fokvardsen B D."/>
            <person name="Norman A."/>
        </authorList>
    </citation>
    <scope>NUCLEOTIDE SEQUENCE [LARGE SCALE GENOMIC DNA]</scope>
    <source>
        <strain evidence="8 14">DKC2</strain>
    </source>
</reference>
<evidence type="ECO:0000313" key="15">
    <source>
        <dbReference type="Proteomes" id="UP000671119"/>
    </source>
</evidence>
<dbReference type="Proteomes" id="UP000050139">
    <property type="component" value="Unassembled WGS sequence"/>
</dbReference>
<dbReference type="Proteomes" id="UP000300237">
    <property type="component" value="Chromosome"/>
</dbReference>
<gene>
    <name evidence="6" type="ORF">A4S10_01271</name>
    <name evidence="8" type="ORF">DKC2_1273</name>
    <name evidence="7" type="ORF">DSJ38_11290</name>
    <name evidence="4" type="ORF">ERS007741_03940</name>
    <name evidence="2" type="ORF">ERS027646_01212</name>
    <name evidence="3" type="ORF">ERS094118_02891</name>
    <name evidence="5" type="ORF">J8J21_16565</name>
</gene>
<dbReference type="EMBL" id="CNGE01000163">
    <property type="protein sequence ID" value="CKS06997.1"/>
    <property type="molecule type" value="Genomic_DNA"/>
</dbReference>
<dbReference type="Proteomes" id="UP000048948">
    <property type="component" value="Unassembled WGS sequence"/>
</dbReference>
<accession>A0A045JX18</accession>
<evidence type="ECO:0000313" key="8">
    <source>
        <dbReference type="EMBL" id="VCU49451.1"/>
    </source>
</evidence>
<evidence type="ECO:0000313" key="3">
    <source>
        <dbReference type="EMBL" id="CLW59942.1"/>
    </source>
</evidence>
<evidence type="ECO:0000256" key="1">
    <source>
        <dbReference type="SAM" id="MobiDB-lite"/>
    </source>
</evidence>
<dbReference type="Proteomes" id="UP000189452">
    <property type="component" value="Chromosome"/>
</dbReference>
<protein>
    <submittedName>
        <fullName evidence="5 6">Alpha/beta hydrolase</fullName>
    </submittedName>
    <submittedName>
        <fullName evidence="4">Hydrolase</fullName>
    </submittedName>
</protein>
<evidence type="ECO:0000313" key="5">
    <source>
        <dbReference type="EMBL" id="MBP0684693.1"/>
    </source>
</evidence>
<reference evidence="9 10" key="1">
    <citation type="submission" date="2015-03" db="EMBL/GenBank/DDBJ databases">
        <authorList>
            <consortium name="Pathogen Informatics"/>
        </authorList>
    </citation>
    <scope>NUCLEOTIDE SEQUENCE [LARGE SCALE GENOMIC DNA]</scope>
    <source>
        <strain evidence="2 10">Bir 172</strain>
        <strain evidence="4 9">P00601463</strain>
    </source>
</reference>
<proteinExistence type="predicted"/>